<dbReference type="EMBL" id="OBDY01000014">
    <property type="protein sequence ID" value="SNY53680.1"/>
    <property type="molecule type" value="Genomic_DNA"/>
</dbReference>
<sequence length="83" mass="9436">MEHINYDDEPSPAELAAIEAEQPRIDAEVAWLDAEISILTADERGGPTALDWRRLRRAEARVIRETFAYLAGRSYRPTPRRAA</sequence>
<gene>
    <name evidence="1" type="ORF">SAMN05421748_114133</name>
</gene>
<organism evidence="1 2">
    <name type="scientific">Paractinoplanes atraurantiacus</name>
    <dbReference type="NCBI Taxonomy" id="1036182"/>
    <lineage>
        <taxon>Bacteria</taxon>
        <taxon>Bacillati</taxon>
        <taxon>Actinomycetota</taxon>
        <taxon>Actinomycetes</taxon>
        <taxon>Micromonosporales</taxon>
        <taxon>Micromonosporaceae</taxon>
        <taxon>Paractinoplanes</taxon>
    </lineage>
</organism>
<name>A0A285J038_9ACTN</name>
<reference evidence="1 2" key="1">
    <citation type="submission" date="2017-09" db="EMBL/GenBank/DDBJ databases">
        <authorList>
            <person name="Ehlers B."/>
            <person name="Leendertz F.H."/>
        </authorList>
    </citation>
    <scope>NUCLEOTIDE SEQUENCE [LARGE SCALE GENOMIC DNA]</scope>
    <source>
        <strain evidence="1 2">CGMCC 4.6857</strain>
    </source>
</reference>
<proteinExistence type="predicted"/>
<protein>
    <submittedName>
        <fullName evidence="1">Uncharacterized protein</fullName>
    </submittedName>
</protein>
<dbReference type="OrthoDB" id="3830496at2"/>
<dbReference type="RefSeq" id="WP_097323216.1">
    <property type="nucleotide sequence ID" value="NZ_OBDY01000014.1"/>
</dbReference>
<dbReference type="Pfam" id="PF19801">
    <property type="entry name" value="DUF6284"/>
    <property type="match status" value="1"/>
</dbReference>
<dbReference type="Proteomes" id="UP000219612">
    <property type="component" value="Unassembled WGS sequence"/>
</dbReference>
<accession>A0A285J038</accession>
<dbReference type="InterPro" id="IPR046251">
    <property type="entry name" value="DUF6284"/>
</dbReference>
<evidence type="ECO:0000313" key="2">
    <source>
        <dbReference type="Proteomes" id="UP000219612"/>
    </source>
</evidence>
<keyword evidence="2" id="KW-1185">Reference proteome</keyword>
<evidence type="ECO:0000313" key="1">
    <source>
        <dbReference type="EMBL" id="SNY53680.1"/>
    </source>
</evidence>
<dbReference type="AlphaFoldDB" id="A0A285J038"/>